<evidence type="ECO:0000256" key="5">
    <source>
        <dbReference type="ARBA" id="ARBA00023295"/>
    </source>
</evidence>
<feature type="domain" description="Glycoside hydrolase family 3 N-terminal" evidence="6">
    <location>
        <begin position="19"/>
        <end position="298"/>
    </location>
</feature>
<dbReference type="OrthoDB" id="9786661at2"/>
<dbReference type="InterPro" id="IPR001764">
    <property type="entry name" value="Glyco_hydro_3_N"/>
</dbReference>
<dbReference type="GO" id="GO:0009254">
    <property type="term" value="P:peptidoglycan turnover"/>
    <property type="evidence" value="ECO:0007669"/>
    <property type="project" value="TreeGrafter"/>
</dbReference>
<evidence type="ECO:0000256" key="4">
    <source>
        <dbReference type="ARBA" id="ARBA00022801"/>
    </source>
</evidence>
<dbReference type="EC" id="3.2.1.52" evidence="3"/>
<dbReference type="GO" id="GO:0005975">
    <property type="term" value="P:carbohydrate metabolic process"/>
    <property type="evidence" value="ECO:0007669"/>
    <property type="project" value="InterPro"/>
</dbReference>
<evidence type="ECO:0000256" key="2">
    <source>
        <dbReference type="ARBA" id="ARBA00005336"/>
    </source>
</evidence>
<dbReference type="SUPFAM" id="SSF51445">
    <property type="entry name" value="(Trans)glycosidases"/>
    <property type="match status" value="1"/>
</dbReference>
<dbReference type="InterPro" id="IPR019800">
    <property type="entry name" value="Glyco_hydro_3_AS"/>
</dbReference>
<gene>
    <name evidence="7" type="ORF">SAMN05421508_11633</name>
</gene>
<comment type="similarity">
    <text evidence="2">Belongs to the glycosyl hydrolase 3 family.</text>
</comment>
<evidence type="ECO:0000259" key="6">
    <source>
        <dbReference type="Pfam" id="PF00933"/>
    </source>
</evidence>
<dbReference type="PANTHER" id="PTHR30480:SF13">
    <property type="entry name" value="BETA-HEXOSAMINIDASE"/>
    <property type="match status" value="1"/>
</dbReference>
<dbReference type="InterPro" id="IPR050226">
    <property type="entry name" value="NagZ_Beta-hexosaminidase"/>
</dbReference>
<evidence type="ECO:0000256" key="3">
    <source>
        <dbReference type="ARBA" id="ARBA00012663"/>
    </source>
</evidence>
<keyword evidence="4" id="KW-0378">Hydrolase</keyword>
<dbReference type="InterPro" id="IPR036962">
    <property type="entry name" value="Glyco_hydro_3_N_sf"/>
</dbReference>
<dbReference type="Gene3D" id="3.20.20.300">
    <property type="entry name" value="Glycoside hydrolase, family 3, N-terminal domain"/>
    <property type="match status" value="1"/>
</dbReference>
<proteinExistence type="inferred from homology"/>
<keyword evidence="8" id="KW-1185">Reference proteome</keyword>
<name>A0A286H061_9PROT</name>
<reference evidence="7 8" key="1">
    <citation type="submission" date="2017-09" db="EMBL/GenBank/DDBJ databases">
        <authorList>
            <person name="Ehlers B."/>
            <person name="Leendertz F.H."/>
        </authorList>
    </citation>
    <scope>NUCLEOTIDE SEQUENCE [LARGE SCALE GENOMIC DNA]</scope>
    <source>
        <strain evidence="7 8">USBA 140</strain>
    </source>
</reference>
<accession>A0A286H061</accession>
<keyword evidence="5" id="KW-0326">Glycosidase</keyword>
<dbReference type="Proteomes" id="UP000219621">
    <property type="component" value="Unassembled WGS sequence"/>
</dbReference>
<dbReference type="InterPro" id="IPR017853">
    <property type="entry name" value="GH"/>
</dbReference>
<evidence type="ECO:0000256" key="1">
    <source>
        <dbReference type="ARBA" id="ARBA00001231"/>
    </source>
</evidence>
<dbReference type="PROSITE" id="PS00775">
    <property type="entry name" value="GLYCOSYL_HYDROL_F3"/>
    <property type="match status" value="1"/>
</dbReference>
<organism evidence="7 8">
    <name type="scientific">Caenispirillum bisanense</name>
    <dbReference type="NCBI Taxonomy" id="414052"/>
    <lineage>
        <taxon>Bacteria</taxon>
        <taxon>Pseudomonadati</taxon>
        <taxon>Pseudomonadota</taxon>
        <taxon>Alphaproteobacteria</taxon>
        <taxon>Rhodospirillales</taxon>
        <taxon>Novispirillaceae</taxon>
        <taxon>Caenispirillum</taxon>
    </lineage>
</organism>
<dbReference type="EMBL" id="OCNJ01000016">
    <property type="protein sequence ID" value="SOE01131.1"/>
    <property type="molecule type" value="Genomic_DNA"/>
</dbReference>
<dbReference type="NCBIfam" id="NF003740">
    <property type="entry name" value="PRK05337.1"/>
    <property type="match status" value="1"/>
</dbReference>
<protein>
    <recommendedName>
        <fullName evidence="3">beta-N-acetylhexosaminidase</fullName>
        <ecNumber evidence="3">3.2.1.52</ecNumber>
    </recommendedName>
</protein>
<dbReference type="Pfam" id="PF00933">
    <property type="entry name" value="Glyco_hydro_3"/>
    <property type="match status" value="1"/>
</dbReference>
<dbReference type="PANTHER" id="PTHR30480">
    <property type="entry name" value="BETA-HEXOSAMINIDASE-RELATED"/>
    <property type="match status" value="1"/>
</dbReference>
<comment type="catalytic activity">
    <reaction evidence="1">
        <text>Hydrolysis of terminal non-reducing N-acetyl-D-hexosamine residues in N-acetyl-beta-D-hexosaminides.</text>
        <dbReference type="EC" id="3.2.1.52"/>
    </reaction>
</comment>
<dbReference type="GO" id="GO:0004563">
    <property type="term" value="F:beta-N-acetylhexosaminidase activity"/>
    <property type="evidence" value="ECO:0007669"/>
    <property type="project" value="UniProtKB-EC"/>
</dbReference>
<evidence type="ECO:0000313" key="8">
    <source>
        <dbReference type="Proteomes" id="UP000219621"/>
    </source>
</evidence>
<evidence type="ECO:0000313" key="7">
    <source>
        <dbReference type="EMBL" id="SOE01131.1"/>
    </source>
</evidence>
<dbReference type="AlphaFoldDB" id="A0A286H061"/>
<sequence>MLSVKAPLAAIFGLSGPRLTAEERAFFADADPYGFILFARNVETPEQVASLVADLRGCVGREAPVLIDQEGGRVRRLRPPHWRDAPSMAPFVELYARDPKAAADAVRLNARLLAVELAALGIDVDCYPLADVPVQGSHDIIGDRAFGHDPAVVSHLASIACAGLLDGGVMPVVKHIPGHGRAVADSHLDLPVVDASLEELRATDFVPFRALKDAPYGMTAHIVYTALDAHRPATTSPAVIGGIVRGELGFEGLLMTDDLSMKALTGRFQDRAADSLAAGCDLVLHCNGDRDEMTAVAEGCRPLDTAGQLRAARLGRFREQRLARLDAAETLAELDRLLRAA</sequence>